<evidence type="ECO:0000256" key="2">
    <source>
        <dbReference type="ARBA" id="ARBA00022448"/>
    </source>
</evidence>
<dbReference type="Gene3D" id="3.40.30.10">
    <property type="entry name" value="Glutaredoxin"/>
    <property type="match status" value="1"/>
</dbReference>
<dbReference type="Pfam" id="PF00581">
    <property type="entry name" value="Rhodanese"/>
    <property type="match status" value="1"/>
</dbReference>
<dbReference type="InterPro" id="IPR005746">
    <property type="entry name" value="Thioredoxin"/>
</dbReference>
<name>A0A6J4MVY7_9ACTN</name>
<dbReference type="FunFam" id="3.40.30.10:FF:000155">
    <property type="entry name" value="Thioredoxin"/>
    <property type="match status" value="1"/>
</dbReference>
<feature type="domain" description="Rhodanese" evidence="7">
    <location>
        <begin position="136"/>
        <end position="223"/>
    </location>
</feature>
<feature type="domain" description="Thioredoxin" evidence="8">
    <location>
        <begin position="1"/>
        <end position="105"/>
    </location>
</feature>
<dbReference type="PROSITE" id="PS50206">
    <property type="entry name" value="RHODANESE_3"/>
    <property type="match status" value="1"/>
</dbReference>
<keyword evidence="5" id="KW-0676">Redox-active center</keyword>
<evidence type="ECO:0000259" key="7">
    <source>
        <dbReference type="PROSITE" id="PS50206"/>
    </source>
</evidence>
<dbReference type="PANTHER" id="PTHR45663:SF40">
    <property type="entry name" value="THIOREDOXIN 2"/>
    <property type="match status" value="1"/>
</dbReference>
<evidence type="ECO:0000256" key="3">
    <source>
        <dbReference type="ARBA" id="ARBA00022982"/>
    </source>
</evidence>
<dbReference type="InterPro" id="IPR017937">
    <property type="entry name" value="Thioredoxin_CS"/>
</dbReference>
<dbReference type="InterPro" id="IPR013766">
    <property type="entry name" value="Thioredoxin_domain"/>
</dbReference>
<accession>A0A6J4MVY7</accession>
<comment type="similarity">
    <text evidence="1">Belongs to the thioredoxin family.</text>
</comment>
<dbReference type="PROSITE" id="PS00194">
    <property type="entry name" value="THIOREDOXIN_1"/>
    <property type="match status" value="1"/>
</dbReference>
<dbReference type="GO" id="GO:0005829">
    <property type="term" value="C:cytosol"/>
    <property type="evidence" value="ECO:0007669"/>
    <property type="project" value="TreeGrafter"/>
</dbReference>
<keyword evidence="2" id="KW-0813">Transport</keyword>
<keyword evidence="3" id="KW-0249">Electron transport</keyword>
<dbReference type="CDD" id="cd02947">
    <property type="entry name" value="TRX_family"/>
    <property type="match status" value="1"/>
</dbReference>
<dbReference type="PANTHER" id="PTHR45663">
    <property type="entry name" value="GEO12009P1"/>
    <property type="match status" value="1"/>
</dbReference>
<dbReference type="Pfam" id="PF00085">
    <property type="entry name" value="Thioredoxin"/>
    <property type="match status" value="1"/>
</dbReference>
<dbReference type="InterPro" id="IPR036249">
    <property type="entry name" value="Thioredoxin-like_sf"/>
</dbReference>
<dbReference type="GO" id="GO:0015035">
    <property type="term" value="F:protein-disulfide reductase activity"/>
    <property type="evidence" value="ECO:0007669"/>
    <property type="project" value="UniProtKB-UniRule"/>
</dbReference>
<evidence type="ECO:0000256" key="5">
    <source>
        <dbReference type="ARBA" id="ARBA00023284"/>
    </source>
</evidence>
<evidence type="ECO:0000256" key="6">
    <source>
        <dbReference type="NCBIfam" id="TIGR01068"/>
    </source>
</evidence>
<dbReference type="SUPFAM" id="SSF52833">
    <property type="entry name" value="Thioredoxin-like"/>
    <property type="match status" value="1"/>
</dbReference>
<dbReference type="InterPro" id="IPR001763">
    <property type="entry name" value="Rhodanese-like_dom"/>
</dbReference>
<gene>
    <name evidence="9" type="ORF">AVDCRST_MAG32-37</name>
</gene>
<reference evidence="9" key="1">
    <citation type="submission" date="2020-02" db="EMBL/GenBank/DDBJ databases">
        <authorList>
            <person name="Meier V. D."/>
        </authorList>
    </citation>
    <scope>NUCLEOTIDE SEQUENCE</scope>
    <source>
        <strain evidence="9">AVDCRST_MAG32</strain>
    </source>
</reference>
<dbReference type="PRINTS" id="PR00421">
    <property type="entry name" value="THIOREDOXIN"/>
</dbReference>
<evidence type="ECO:0000259" key="8">
    <source>
        <dbReference type="PROSITE" id="PS51352"/>
    </source>
</evidence>
<evidence type="ECO:0000256" key="4">
    <source>
        <dbReference type="ARBA" id="ARBA00023157"/>
    </source>
</evidence>
<organism evidence="9">
    <name type="scientific">uncultured Nocardioides sp</name>
    <dbReference type="NCBI Taxonomy" id="198441"/>
    <lineage>
        <taxon>Bacteria</taxon>
        <taxon>Bacillati</taxon>
        <taxon>Actinomycetota</taxon>
        <taxon>Actinomycetes</taxon>
        <taxon>Propionibacteriales</taxon>
        <taxon>Nocardioidaceae</taxon>
        <taxon>Nocardioides</taxon>
        <taxon>environmental samples</taxon>
    </lineage>
</organism>
<dbReference type="SMART" id="SM00450">
    <property type="entry name" value="RHOD"/>
    <property type="match status" value="1"/>
</dbReference>
<evidence type="ECO:0000256" key="1">
    <source>
        <dbReference type="ARBA" id="ARBA00008987"/>
    </source>
</evidence>
<dbReference type="InterPro" id="IPR036873">
    <property type="entry name" value="Rhodanese-like_dom_sf"/>
</dbReference>
<keyword evidence="4" id="KW-1015">Disulfide bond</keyword>
<dbReference type="CDD" id="cd00158">
    <property type="entry name" value="RHOD"/>
    <property type="match status" value="1"/>
</dbReference>
<dbReference type="AlphaFoldDB" id="A0A6J4MVY7"/>
<evidence type="ECO:0000313" key="9">
    <source>
        <dbReference type="EMBL" id="CAA9365972.1"/>
    </source>
</evidence>
<dbReference type="SUPFAM" id="SSF52821">
    <property type="entry name" value="Rhodanese/Cell cycle control phosphatase"/>
    <property type="match status" value="1"/>
</dbReference>
<proteinExistence type="inferred from homology"/>
<sequence>MSTRDLTMADFEQTVSGEGIVLVDFWASWCGPCRQFAPVFERAAEANPDITFAKVDTEAEQQLAGQAGITSIPTLMLFRDGVLLFNQAGALPPQALDGVISQARELDMDAVRREVAAAQEAAGNGEVGLDDFAAAHSQGAYVLDVREADEWAAGHVPGAVHIPMNEVPARQAEIPTDQPVFVICASGARSRQVADHLRAHGVTALNVTQGTHGWAQRGWPLDH</sequence>
<dbReference type="Gene3D" id="3.40.250.10">
    <property type="entry name" value="Rhodanese-like domain"/>
    <property type="match status" value="1"/>
</dbReference>
<protein>
    <recommendedName>
        <fullName evidence="6">Thioredoxin</fullName>
    </recommendedName>
</protein>
<dbReference type="EMBL" id="CADCUM010000001">
    <property type="protein sequence ID" value="CAA9365972.1"/>
    <property type="molecule type" value="Genomic_DNA"/>
</dbReference>
<dbReference type="NCBIfam" id="TIGR01068">
    <property type="entry name" value="thioredoxin"/>
    <property type="match status" value="1"/>
</dbReference>
<dbReference type="PROSITE" id="PS51352">
    <property type="entry name" value="THIOREDOXIN_2"/>
    <property type="match status" value="1"/>
</dbReference>